<dbReference type="GO" id="GO:0005634">
    <property type="term" value="C:nucleus"/>
    <property type="evidence" value="ECO:0007669"/>
    <property type="project" value="UniProtKB-SubCell"/>
</dbReference>
<reference evidence="9" key="1">
    <citation type="submission" date="2017-05" db="EMBL/GenBank/DDBJ databases">
        <title>Evolution of leaf polarity genes.</title>
        <authorList>
            <person name="Li G.-S."/>
        </authorList>
    </citation>
    <scope>NUCLEOTIDE SEQUENCE</scope>
</reference>
<evidence type="ECO:0000256" key="5">
    <source>
        <dbReference type="ARBA" id="ARBA00023163"/>
    </source>
</evidence>
<keyword evidence="6" id="KW-0539">Nucleus</keyword>
<dbReference type="AlphaFoldDB" id="A0A2S0UT85"/>
<evidence type="ECO:0000256" key="1">
    <source>
        <dbReference type="ARBA" id="ARBA00004123"/>
    </source>
</evidence>
<organism evidence="9">
    <name type="scientific">Thelypteris nipponica</name>
    <dbReference type="NCBI Taxonomy" id="2925009"/>
    <lineage>
        <taxon>Eukaryota</taxon>
        <taxon>Viridiplantae</taxon>
        <taxon>Streptophyta</taxon>
        <taxon>Embryophyta</taxon>
        <taxon>Tracheophyta</taxon>
        <taxon>Polypodiopsida</taxon>
        <taxon>Polypodiidae</taxon>
        <taxon>Polypodiales</taxon>
        <taxon>Aspleniineae</taxon>
        <taxon>Thelypteridaceae</taxon>
        <taxon>Thelypteridoideae</taxon>
        <taxon>Thelypteris</taxon>
    </lineage>
</organism>
<evidence type="ECO:0000313" key="9">
    <source>
        <dbReference type="EMBL" id="AWB51016.1"/>
    </source>
</evidence>
<sequence>MRMLEIALRDMASSTEGPIKGPDLSLNISLPCGIKGQPYSSSEESKTSGEQDLGFQLWRTQRSTVDSGHTQSDQSSSNSSEGTIEMLKTNMMIEKGMNVQARESCCTMLSMAPLASGRTSEGWPPVCLSHKSFHTAENGDGVLNLSSDEQMSKPLTTQAILSSFPSAIPLHSTLLNHSTVSPSVKHPFLQDNLSGNPNFSSSSSAASLASALTSNGNPNAGLYDPSICRTKGSAVAADTEIPIPQKPAPCAGLFGGAMESAARSSKQQEMPLLQRDEQRATASFIRSLLGGGKQQQIADESSLREDERERPSIMGSFCRQEGGLQVHQRQLADKALIKRDDQRTTAVMGSSFCRQLELGGVQAQQHQLAENFHSVREELQRAPADILRSSSCKLRSVQGKLPTKRSIRAPRMRWTTNLHAHFVHAVEALGGHERATPKSVLELMNVKDLTLAHVKSHLQMYRTVKTTDKSACINGGFAELFCSPFIRPSNNLYPHREPSNNNMGYMHLNNILKKMQDGGHDISSDTRHLNSGDTRAMLLGLHPSKRLFAGFDNTTTTSRSLSWPLRDGQAQSQLLKGGMYNGQPSFVQQQDQRSSFGETQVHDKEKAIAEAHSLFNSTASVKHFPLQRLLTCSREDDCVRAPNLDLTLGRLNSAPTSFSTQGDNGPKELPLLKC</sequence>
<evidence type="ECO:0000256" key="4">
    <source>
        <dbReference type="ARBA" id="ARBA00023015"/>
    </source>
</evidence>
<dbReference type="FunFam" id="1.10.10.60:FF:000002">
    <property type="entry name" value="Myb family transcription factor"/>
    <property type="match status" value="1"/>
</dbReference>
<evidence type="ECO:0000256" key="7">
    <source>
        <dbReference type="SAM" id="MobiDB-lite"/>
    </source>
</evidence>
<evidence type="ECO:0000256" key="2">
    <source>
        <dbReference type="ARBA" id="ARBA00022473"/>
    </source>
</evidence>
<dbReference type="InterPro" id="IPR009057">
    <property type="entry name" value="Homeodomain-like_sf"/>
</dbReference>
<feature type="region of interest" description="Disordered" evidence="7">
    <location>
        <begin position="291"/>
        <end position="310"/>
    </location>
</feature>
<name>A0A2S0UT85_9MONI</name>
<dbReference type="NCBIfam" id="TIGR01557">
    <property type="entry name" value="myb_SHAQKYF"/>
    <property type="match status" value="1"/>
</dbReference>
<keyword evidence="2" id="KW-0217">Developmental protein</keyword>
<evidence type="ECO:0000259" key="8">
    <source>
        <dbReference type="Pfam" id="PF00249"/>
    </source>
</evidence>
<dbReference type="InterPro" id="IPR044847">
    <property type="entry name" value="KAN_fam"/>
</dbReference>
<feature type="compositionally biased region" description="Basic and acidic residues" evidence="7">
    <location>
        <begin position="301"/>
        <end position="310"/>
    </location>
</feature>
<proteinExistence type="evidence at transcript level"/>
<feature type="compositionally biased region" description="Low complexity" evidence="7">
    <location>
        <begin position="66"/>
        <end position="82"/>
    </location>
</feature>
<feature type="region of interest" description="Disordered" evidence="7">
    <location>
        <begin position="62"/>
        <end position="82"/>
    </location>
</feature>
<comment type="subcellular location">
    <subcellularLocation>
        <location evidence="1">Nucleus</location>
    </subcellularLocation>
</comment>
<dbReference type="Gene3D" id="1.10.10.60">
    <property type="entry name" value="Homeodomain-like"/>
    <property type="match status" value="1"/>
</dbReference>
<evidence type="ECO:0000256" key="3">
    <source>
        <dbReference type="ARBA" id="ARBA00022782"/>
    </source>
</evidence>
<dbReference type="InterPro" id="IPR001005">
    <property type="entry name" value="SANT/Myb"/>
</dbReference>
<protein>
    <submittedName>
        <fullName evidence="9">KANADI protein</fullName>
    </submittedName>
</protein>
<keyword evidence="5" id="KW-0804">Transcription</keyword>
<dbReference type="Pfam" id="PF00249">
    <property type="entry name" value="Myb_DNA-binding"/>
    <property type="match status" value="1"/>
</dbReference>
<evidence type="ECO:0000256" key="6">
    <source>
        <dbReference type="ARBA" id="ARBA00023242"/>
    </source>
</evidence>
<keyword evidence="3" id="KW-0221">Differentiation</keyword>
<dbReference type="GO" id="GO:0006355">
    <property type="term" value="P:regulation of DNA-templated transcription"/>
    <property type="evidence" value="ECO:0007669"/>
    <property type="project" value="InterPro"/>
</dbReference>
<keyword evidence="4" id="KW-0805">Transcription regulation</keyword>
<dbReference type="InterPro" id="IPR006447">
    <property type="entry name" value="Myb_dom_plants"/>
</dbReference>
<dbReference type="PANTHER" id="PTHR31496:SF3">
    <property type="entry name" value="TRANSCRIPTION REPRESSOR KAN1"/>
    <property type="match status" value="1"/>
</dbReference>
<dbReference type="GO" id="GO:0010158">
    <property type="term" value="P:abaxial cell fate specification"/>
    <property type="evidence" value="ECO:0007669"/>
    <property type="project" value="InterPro"/>
</dbReference>
<dbReference type="PANTHER" id="PTHR31496">
    <property type="entry name" value="TRANSCRIPTION FACTOR KAN2-RELATED"/>
    <property type="match status" value="1"/>
</dbReference>
<feature type="domain" description="Myb-like" evidence="8">
    <location>
        <begin position="411"/>
        <end position="462"/>
    </location>
</feature>
<gene>
    <name evidence="9" type="primary">KAN4c</name>
</gene>
<dbReference type="EMBL" id="MF143602">
    <property type="protein sequence ID" value="AWB51016.1"/>
    <property type="molecule type" value="mRNA"/>
</dbReference>
<accession>A0A2S0UT85</accession>
<dbReference type="SUPFAM" id="SSF46689">
    <property type="entry name" value="Homeodomain-like"/>
    <property type="match status" value="1"/>
</dbReference>
<dbReference type="GO" id="GO:0000976">
    <property type="term" value="F:transcription cis-regulatory region binding"/>
    <property type="evidence" value="ECO:0007669"/>
    <property type="project" value="InterPro"/>
</dbReference>